<dbReference type="Proteomes" id="UP001163821">
    <property type="component" value="Unassembled WGS sequence"/>
</dbReference>
<dbReference type="SMART" id="SM00228">
    <property type="entry name" value="PDZ"/>
    <property type="match status" value="1"/>
</dbReference>
<feature type="domain" description="PDZ" evidence="1">
    <location>
        <begin position="17"/>
        <end position="69"/>
    </location>
</feature>
<evidence type="ECO:0000259" key="1">
    <source>
        <dbReference type="PROSITE" id="PS50106"/>
    </source>
</evidence>
<proteinExistence type="predicted"/>
<keyword evidence="3" id="KW-1185">Reference proteome</keyword>
<reference evidence="2" key="1">
    <citation type="submission" date="2022-10" db="EMBL/GenBank/DDBJ databases">
        <title>Gaoshiqiia sediminis gen. nov., sp. nov., isolated from coastal sediment.</title>
        <authorList>
            <person name="Yu W.X."/>
            <person name="Mu D.S."/>
            <person name="Du J.Z."/>
            <person name="Liang Y.Q."/>
        </authorList>
    </citation>
    <scope>NUCLEOTIDE SEQUENCE</scope>
    <source>
        <strain evidence="2">A06</strain>
    </source>
</reference>
<sequence length="100" mass="10769">MGCSFEANSNRVFGISAQPLSESERERLGMTAYAGFRVTSVVEGSVAAQMQLAVGDIIVGINGTPFQDMDEFRKLISSDIASVKAVRNGQEVTLYPAMTF</sequence>
<dbReference type="EMBL" id="JAPAAF010000011">
    <property type="protein sequence ID" value="MCW0483059.1"/>
    <property type="molecule type" value="Genomic_DNA"/>
</dbReference>
<dbReference type="AlphaFoldDB" id="A0AA41Y426"/>
<protein>
    <submittedName>
        <fullName evidence="2">PDZ domain-containing protein</fullName>
    </submittedName>
</protein>
<dbReference type="InterPro" id="IPR001478">
    <property type="entry name" value="PDZ"/>
</dbReference>
<organism evidence="2 3">
    <name type="scientific">Gaoshiqia sediminis</name>
    <dbReference type="NCBI Taxonomy" id="2986998"/>
    <lineage>
        <taxon>Bacteria</taxon>
        <taxon>Pseudomonadati</taxon>
        <taxon>Bacteroidota</taxon>
        <taxon>Bacteroidia</taxon>
        <taxon>Marinilabiliales</taxon>
        <taxon>Prolixibacteraceae</taxon>
        <taxon>Gaoshiqia</taxon>
    </lineage>
</organism>
<comment type="caution">
    <text evidence="2">The sequence shown here is derived from an EMBL/GenBank/DDBJ whole genome shotgun (WGS) entry which is preliminary data.</text>
</comment>
<accession>A0AA41Y426</accession>
<dbReference type="PROSITE" id="PS50106">
    <property type="entry name" value="PDZ"/>
    <property type="match status" value="1"/>
</dbReference>
<dbReference type="Pfam" id="PF17820">
    <property type="entry name" value="PDZ_6"/>
    <property type="match status" value="1"/>
</dbReference>
<gene>
    <name evidence="2" type="ORF">N2K84_09985</name>
</gene>
<evidence type="ECO:0000313" key="2">
    <source>
        <dbReference type="EMBL" id="MCW0483059.1"/>
    </source>
</evidence>
<dbReference type="InterPro" id="IPR041489">
    <property type="entry name" value="PDZ_6"/>
</dbReference>
<dbReference type="SUPFAM" id="SSF50156">
    <property type="entry name" value="PDZ domain-like"/>
    <property type="match status" value="1"/>
</dbReference>
<name>A0AA41Y426_9BACT</name>
<dbReference type="RefSeq" id="WP_282591681.1">
    <property type="nucleotide sequence ID" value="NZ_JAPAAF010000011.1"/>
</dbReference>
<evidence type="ECO:0000313" key="3">
    <source>
        <dbReference type="Proteomes" id="UP001163821"/>
    </source>
</evidence>
<dbReference type="InterPro" id="IPR036034">
    <property type="entry name" value="PDZ_sf"/>
</dbReference>
<dbReference type="Gene3D" id="2.30.42.10">
    <property type="match status" value="1"/>
</dbReference>